<gene>
    <name evidence="2" type="ORF">HCAN_1150</name>
</gene>
<name>C5ZXJ3_9HELI</name>
<keyword evidence="1" id="KW-0812">Transmembrane</keyword>
<feature type="transmembrane region" description="Helical" evidence="1">
    <location>
        <begin position="151"/>
        <end position="174"/>
    </location>
</feature>
<feature type="transmembrane region" description="Helical" evidence="1">
    <location>
        <begin position="7"/>
        <end position="25"/>
    </location>
</feature>
<evidence type="ECO:0000313" key="3">
    <source>
        <dbReference type="Proteomes" id="UP000007032"/>
    </source>
</evidence>
<dbReference type="RefSeq" id="WP_006656904.1">
    <property type="nucleotide sequence ID" value="NZ_CM000776.2"/>
</dbReference>
<evidence type="ECO:0000313" key="2">
    <source>
        <dbReference type="EMBL" id="EES89861.1"/>
    </source>
</evidence>
<keyword evidence="1" id="KW-0472">Membrane</keyword>
<sequence>MRIRTQVFVLVGVLIVSGSLAAIFWGRLFALSFIFAFLSFLVIVGFTCLAQKNKISRLIRGSSKEELEALANLYQSKEDKEEEFWDENAPQISEEEFVKECKQKGRKFWRGFSKDASKVGFKMFFLPLRLLAYALFVVLFLIFLKKGWLDFVGFFSGLILANIVVVLVLQFGFLKTKS</sequence>
<accession>C5ZXJ3</accession>
<feature type="transmembrane region" description="Helical" evidence="1">
    <location>
        <begin position="31"/>
        <end position="50"/>
    </location>
</feature>
<dbReference type="STRING" id="537970.HCAN_1150"/>
<dbReference type="HOGENOM" id="CLU_1530500_0_0_7"/>
<keyword evidence="1" id="KW-1133">Transmembrane helix</keyword>
<reference evidence="2 3" key="1">
    <citation type="journal article" date="2009" name="J. Bacteriol.">
        <title>Genome sequence of the emerging pathogen Helicobacter canadensis.</title>
        <authorList>
            <person name="Loman N.J."/>
            <person name="Snyder L.A."/>
            <person name="Linton J.D."/>
            <person name="Langdon R."/>
            <person name="Lawson A.J."/>
            <person name="Weinstock G.M."/>
            <person name="Wren B.W."/>
            <person name="Pallen M.J."/>
        </authorList>
    </citation>
    <scope>NUCLEOTIDE SEQUENCE [LARGE SCALE GENOMIC DNA]</scope>
    <source>
        <strain evidence="2 3">MIT 98-5491</strain>
    </source>
</reference>
<dbReference type="EMBL" id="CM000776">
    <property type="protein sequence ID" value="EES89861.1"/>
    <property type="molecule type" value="Genomic_DNA"/>
</dbReference>
<feature type="transmembrane region" description="Helical" evidence="1">
    <location>
        <begin position="124"/>
        <end position="145"/>
    </location>
</feature>
<organism evidence="2 3">
    <name type="scientific">Helicobacter canadensis MIT 98-5491</name>
    <dbReference type="NCBI Taxonomy" id="537970"/>
    <lineage>
        <taxon>Bacteria</taxon>
        <taxon>Pseudomonadati</taxon>
        <taxon>Campylobacterota</taxon>
        <taxon>Epsilonproteobacteria</taxon>
        <taxon>Campylobacterales</taxon>
        <taxon>Helicobacteraceae</taxon>
        <taxon>Helicobacter</taxon>
    </lineage>
</organism>
<proteinExistence type="predicted"/>
<dbReference type="Proteomes" id="UP000007032">
    <property type="component" value="Chromosome"/>
</dbReference>
<dbReference type="AlphaFoldDB" id="C5ZXJ3"/>
<evidence type="ECO:0000256" key="1">
    <source>
        <dbReference type="SAM" id="Phobius"/>
    </source>
</evidence>
<keyword evidence="3" id="KW-1185">Reference proteome</keyword>
<protein>
    <submittedName>
        <fullName evidence="2">Uncharacterized protein</fullName>
    </submittedName>
</protein>